<dbReference type="WBParaSite" id="RSKR_0000053350.1">
    <property type="protein sequence ID" value="RSKR_0000053350.1"/>
    <property type="gene ID" value="RSKR_0000053350"/>
</dbReference>
<sequence length="86" mass="10303">MSQVSKTAFLALYRELQKSAHQFPQYNYKKFFARRIRDQFEAYRTVTDQAKLDQFYSESKGLLETLQRQSSISKSFPDKKLIIERQ</sequence>
<accession>A0AC35TH52</accession>
<name>A0AC35TH52_9BILA</name>
<protein>
    <submittedName>
        <fullName evidence="2">Complex1_LYR_dom domain-containing protein</fullName>
    </submittedName>
</protein>
<evidence type="ECO:0000313" key="2">
    <source>
        <dbReference type="WBParaSite" id="RSKR_0000053350.1"/>
    </source>
</evidence>
<proteinExistence type="predicted"/>
<reference evidence="2" key="1">
    <citation type="submission" date="2016-11" db="UniProtKB">
        <authorList>
            <consortium name="WormBaseParasite"/>
        </authorList>
    </citation>
    <scope>IDENTIFICATION</scope>
    <source>
        <strain evidence="2">KR3021</strain>
    </source>
</reference>
<evidence type="ECO:0000313" key="1">
    <source>
        <dbReference type="Proteomes" id="UP000095286"/>
    </source>
</evidence>
<organism evidence="1 2">
    <name type="scientific">Rhabditophanes sp. KR3021</name>
    <dbReference type="NCBI Taxonomy" id="114890"/>
    <lineage>
        <taxon>Eukaryota</taxon>
        <taxon>Metazoa</taxon>
        <taxon>Ecdysozoa</taxon>
        <taxon>Nematoda</taxon>
        <taxon>Chromadorea</taxon>
        <taxon>Rhabditida</taxon>
        <taxon>Tylenchina</taxon>
        <taxon>Panagrolaimomorpha</taxon>
        <taxon>Strongyloidoidea</taxon>
        <taxon>Alloionematidae</taxon>
        <taxon>Rhabditophanes</taxon>
    </lineage>
</organism>
<dbReference type="Proteomes" id="UP000095286">
    <property type="component" value="Unplaced"/>
</dbReference>